<organism evidence="2 3">
    <name type="scientific">candidate division WOR-3 bacterium</name>
    <dbReference type="NCBI Taxonomy" id="2052148"/>
    <lineage>
        <taxon>Bacteria</taxon>
        <taxon>Bacteria division WOR-3</taxon>
    </lineage>
</organism>
<evidence type="ECO:0000313" key="2">
    <source>
        <dbReference type="EMBL" id="MBD3364328.1"/>
    </source>
</evidence>
<dbReference type="EMBL" id="WJKJ01000122">
    <property type="protein sequence ID" value="MBD3364328.1"/>
    <property type="molecule type" value="Genomic_DNA"/>
</dbReference>
<dbReference type="InterPro" id="IPR007160">
    <property type="entry name" value="DUF362"/>
</dbReference>
<dbReference type="AlphaFoldDB" id="A0A9D5K8L5"/>
<evidence type="ECO:0000259" key="1">
    <source>
        <dbReference type="Pfam" id="PF04015"/>
    </source>
</evidence>
<protein>
    <submittedName>
        <fullName evidence="2">DUF362 domain-containing protein</fullName>
    </submittedName>
</protein>
<sequence>MNKEKVILKRIKKYDIGEIRDFTRKAISILGIKPKPRAFLKPNMVMGPRYAEHAYTHPEFLRGVIRGLSSVGVRHKTIFEDCGLIVPLRFVYRRSGYNRLCRKERVRFFNLAEAVHDVKVTIPGGQVHGRLPLPSELLVDGLRVYLPKLKVHSQTDITCACKLMIGIIKRSIRLHRHHYDLGEKIVDSVAAYPPDLILVDAINVGINGVGCPDPVDVGVVIAARNPVAADAVSAWLLGFAPEKIEHLALASQRGLGPVDLSKIEIINPDNIKPARKGAFQERDVNQLNPHIRYFEGKTHGGRRCKGGCIGFVAESIHYVNHYNNWRKSEKVNIAAQALFGLLGQLPSQERPRKLGVVVGDYQGEIPSDYLSNLLFVGDCTRAGNLKPRAHLRGCPVYMARQAFAFAARSGYLNPYLDVMEGLPFIRAFLEEKLIKAYNIIKYNLRRFA</sequence>
<accession>A0A9D5K8L5</accession>
<name>A0A9D5K8L5_UNCW3</name>
<proteinExistence type="predicted"/>
<dbReference type="Proteomes" id="UP000630660">
    <property type="component" value="Unassembled WGS sequence"/>
</dbReference>
<gene>
    <name evidence="2" type="ORF">GF359_03840</name>
</gene>
<dbReference type="Pfam" id="PF04015">
    <property type="entry name" value="DUF362"/>
    <property type="match status" value="1"/>
</dbReference>
<evidence type="ECO:0000313" key="3">
    <source>
        <dbReference type="Proteomes" id="UP000630660"/>
    </source>
</evidence>
<feature type="domain" description="DUF362" evidence="1">
    <location>
        <begin position="40"/>
        <end position="234"/>
    </location>
</feature>
<comment type="caution">
    <text evidence="2">The sequence shown here is derived from an EMBL/GenBank/DDBJ whole genome shotgun (WGS) entry which is preliminary data.</text>
</comment>
<reference evidence="2" key="1">
    <citation type="submission" date="2019-11" db="EMBL/GenBank/DDBJ databases">
        <title>Microbial mats filling the niche in hypersaline microbial mats.</title>
        <authorList>
            <person name="Wong H.L."/>
            <person name="Macleod F.I."/>
            <person name="White R.A. III"/>
            <person name="Burns B.P."/>
        </authorList>
    </citation>
    <scope>NUCLEOTIDE SEQUENCE</scope>
    <source>
        <strain evidence="2">Bin_327</strain>
    </source>
</reference>